<protein>
    <submittedName>
        <fullName evidence="1">Uncharacterized protein</fullName>
    </submittedName>
</protein>
<sequence length="157" mass="18498">MKKNILPIFSNRDYRHANELTIKTIFLTLLHQDTFFMVASEQEHRRGYSDLALIVRPDCRKYKLFDMVIEFKYLSLKDLSLTGDESRQKTTNELLALEVVKKSLNDARNQAIRYAKSIADEFQISEKQIKKWAVVGLGFERIVWEMVDTDSKHIQNR</sequence>
<gene>
    <name evidence="1" type="ORF">OMM_07441</name>
</gene>
<dbReference type="InterPro" id="IPR012547">
    <property type="entry name" value="PDDEXK_9"/>
</dbReference>
<dbReference type="Pfam" id="PF08011">
    <property type="entry name" value="PDDEXK_9"/>
    <property type="match status" value="1"/>
</dbReference>
<comment type="caution">
    <text evidence="1">The sequence shown here is derived from an EMBL/GenBank/DDBJ whole genome shotgun (WGS) entry which is preliminary data.</text>
</comment>
<evidence type="ECO:0000313" key="1">
    <source>
        <dbReference type="EMBL" id="ETR72559.1"/>
    </source>
</evidence>
<organism evidence="1 2">
    <name type="scientific">Candidatus Magnetoglobus multicellularis str. Araruama</name>
    <dbReference type="NCBI Taxonomy" id="890399"/>
    <lineage>
        <taxon>Bacteria</taxon>
        <taxon>Pseudomonadati</taxon>
        <taxon>Thermodesulfobacteriota</taxon>
        <taxon>Desulfobacteria</taxon>
        <taxon>Desulfobacterales</taxon>
        <taxon>Desulfobacteraceae</taxon>
        <taxon>Candidatus Magnetoglobus</taxon>
    </lineage>
</organism>
<name>A0A1V1PCB5_9BACT</name>
<evidence type="ECO:0000313" key="2">
    <source>
        <dbReference type="Proteomes" id="UP000189670"/>
    </source>
</evidence>
<accession>A0A1V1PCB5</accession>
<dbReference type="AlphaFoldDB" id="A0A1V1PCB5"/>
<reference evidence="2" key="1">
    <citation type="submission" date="2012-11" db="EMBL/GenBank/DDBJ databases">
        <authorList>
            <person name="Lucero-Rivera Y.E."/>
            <person name="Tovar-Ramirez D."/>
        </authorList>
    </citation>
    <scope>NUCLEOTIDE SEQUENCE [LARGE SCALE GENOMIC DNA]</scope>
    <source>
        <strain evidence="2">Araruama</strain>
    </source>
</reference>
<dbReference type="EMBL" id="ATBP01000135">
    <property type="protein sequence ID" value="ETR72559.1"/>
    <property type="molecule type" value="Genomic_DNA"/>
</dbReference>
<dbReference type="Proteomes" id="UP000189670">
    <property type="component" value="Unassembled WGS sequence"/>
</dbReference>
<proteinExistence type="predicted"/>